<evidence type="ECO:0000256" key="1">
    <source>
        <dbReference type="ARBA" id="ARBA00004123"/>
    </source>
</evidence>
<evidence type="ECO:0000256" key="6">
    <source>
        <dbReference type="SAM" id="MobiDB-lite"/>
    </source>
</evidence>
<evidence type="ECO:0000256" key="2">
    <source>
        <dbReference type="ARBA" id="ARBA00022723"/>
    </source>
</evidence>
<comment type="caution">
    <text evidence="8">The sequence shown here is derived from an EMBL/GenBank/DDBJ whole genome shotgun (WGS) entry which is preliminary data.</text>
</comment>
<accession>A0A1G4IE92</accession>
<gene>
    <name evidence="8" type="ORF">TEOVI_000198800</name>
</gene>
<protein>
    <submittedName>
        <fullName evidence="8">Poly(ADP-ribose) polymerase and DNA-Ligase Zn-finger region/Zinc-finger (CX5CX6HX5H) motif containing protein, putative</fullName>
    </submittedName>
</protein>
<dbReference type="VEuPathDB" id="TriTrypDB:TEOVI_000198800"/>
<dbReference type="GeneID" id="92375928"/>
<dbReference type="SMART" id="SM01336">
    <property type="entry name" value="zf-PARP"/>
    <property type="match status" value="1"/>
</dbReference>
<dbReference type="Proteomes" id="UP000195570">
    <property type="component" value="Unassembled WGS sequence"/>
</dbReference>
<keyword evidence="9" id="KW-1185">Reference proteome</keyword>
<keyword evidence="3" id="KW-0863">Zinc-finger</keyword>
<dbReference type="EMBL" id="CZPT02001439">
    <property type="protein sequence ID" value="SCU70415.1"/>
    <property type="molecule type" value="Genomic_DNA"/>
</dbReference>
<dbReference type="InterPro" id="IPR036957">
    <property type="entry name" value="Znf_PARP_sf"/>
</dbReference>
<feature type="compositionally biased region" description="Acidic residues" evidence="6">
    <location>
        <begin position="179"/>
        <end position="192"/>
    </location>
</feature>
<feature type="domain" description="PARP-type" evidence="7">
    <location>
        <begin position="4"/>
        <end position="95"/>
    </location>
</feature>
<evidence type="ECO:0000256" key="5">
    <source>
        <dbReference type="ARBA" id="ARBA00023242"/>
    </source>
</evidence>
<dbReference type="GO" id="GO:0016874">
    <property type="term" value="F:ligase activity"/>
    <property type="evidence" value="ECO:0007669"/>
    <property type="project" value="UniProtKB-KW"/>
</dbReference>
<keyword evidence="5" id="KW-0539">Nucleus</keyword>
<dbReference type="GO" id="GO:0005634">
    <property type="term" value="C:nucleus"/>
    <property type="evidence" value="ECO:0007669"/>
    <property type="project" value="UniProtKB-SubCell"/>
</dbReference>
<comment type="subcellular location">
    <subcellularLocation>
        <location evidence="1">Nucleus</location>
    </subcellularLocation>
</comment>
<dbReference type="PROSITE" id="PS50064">
    <property type="entry name" value="ZF_PARP_2"/>
    <property type="match status" value="1"/>
</dbReference>
<dbReference type="InterPro" id="IPR001510">
    <property type="entry name" value="Znf_PARP"/>
</dbReference>
<evidence type="ECO:0000259" key="7">
    <source>
        <dbReference type="PROSITE" id="PS50064"/>
    </source>
</evidence>
<reference evidence="8" key="1">
    <citation type="submission" date="2016-09" db="EMBL/GenBank/DDBJ databases">
        <authorList>
            <person name="Hebert L."/>
            <person name="Moumen B."/>
        </authorList>
    </citation>
    <scope>NUCLEOTIDE SEQUENCE [LARGE SCALE GENOMIC DNA]</scope>
    <source>
        <strain evidence="8">OVI</strain>
    </source>
</reference>
<evidence type="ECO:0000313" key="9">
    <source>
        <dbReference type="Proteomes" id="UP000195570"/>
    </source>
</evidence>
<dbReference type="InterPro" id="IPR019406">
    <property type="entry name" value="APLF_PBZ"/>
</dbReference>
<proteinExistence type="predicted"/>
<dbReference type="AlphaFoldDB" id="A0A1G4IE92"/>
<dbReference type="GO" id="GO:0008270">
    <property type="term" value="F:zinc ion binding"/>
    <property type="evidence" value="ECO:0007669"/>
    <property type="project" value="UniProtKB-KW"/>
</dbReference>
<name>A0A1G4IE92_TRYEQ</name>
<dbReference type="SUPFAM" id="SSF57716">
    <property type="entry name" value="Glucocorticoid receptor-like (DNA-binding domain)"/>
    <property type="match status" value="1"/>
</dbReference>
<sequence length="240" mass="26230">MPQLRVEYAKSGRAKCSAASCNKPISKHEVRVGIAVMFQPVGSTSGEPTLSYKWRHVCCFTERQIKNAEAEGGLDAIEGLEELAEVDRDLIAQMMRGELIDRMDVMGRVGDVENSPASRDSLKGEKFSHSDGRAATKRKRGDGSESRETGSPPDLSKRGKSKKGGVVSLTPSRDKDTNEGEISDSTTEEFEVSVEATRPPCPYGKECFRTSVSHMAEYSHGAESDRAVPARLRAVIRHSV</sequence>
<evidence type="ECO:0000313" key="8">
    <source>
        <dbReference type="EMBL" id="SCU70415.1"/>
    </source>
</evidence>
<feature type="region of interest" description="Disordered" evidence="6">
    <location>
        <begin position="111"/>
        <end position="204"/>
    </location>
</feature>
<dbReference type="Gene3D" id="3.30.1740.10">
    <property type="entry name" value="Zinc finger, PARP-type"/>
    <property type="match status" value="1"/>
</dbReference>
<keyword evidence="2" id="KW-0479">Metal-binding</keyword>
<feature type="compositionally biased region" description="Basic and acidic residues" evidence="6">
    <location>
        <begin position="120"/>
        <end position="134"/>
    </location>
</feature>
<dbReference type="GO" id="GO:0003677">
    <property type="term" value="F:DNA binding"/>
    <property type="evidence" value="ECO:0007669"/>
    <property type="project" value="InterPro"/>
</dbReference>
<keyword evidence="4" id="KW-0862">Zinc</keyword>
<dbReference type="Pfam" id="PF00645">
    <property type="entry name" value="zf-PARP"/>
    <property type="match status" value="1"/>
</dbReference>
<evidence type="ECO:0000256" key="3">
    <source>
        <dbReference type="ARBA" id="ARBA00022771"/>
    </source>
</evidence>
<dbReference type="Pfam" id="PF10283">
    <property type="entry name" value="zf-CCHH"/>
    <property type="match status" value="1"/>
</dbReference>
<dbReference type="RefSeq" id="XP_067081230.1">
    <property type="nucleotide sequence ID" value="XM_067225129.1"/>
</dbReference>
<organism evidence="8 9">
    <name type="scientific">Trypanosoma equiperdum</name>
    <dbReference type="NCBI Taxonomy" id="5694"/>
    <lineage>
        <taxon>Eukaryota</taxon>
        <taxon>Discoba</taxon>
        <taxon>Euglenozoa</taxon>
        <taxon>Kinetoplastea</taxon>
        <taxon>Metakinetoplastina</taxon>
        <taxon>Trypanosomatida</taxon>
        <taxon>Trypanosomatidae</taxon>
        <taxon>Trypanosoma</taxon>
    </lineage>
</organism>
<evidence type="ECO:0000256" key="4">
    <source>
        <dbReference type="ARBA" id="ARBA00022833"/>
    </source>
</evidence>